<feature type="domain" description="Fibronectin type-III" evidence="4">
    <location>
        <begin position="206"/>
        <end position="294"/>
    </location>
</feature>
<feature type="domain" description="PKD" evidence="2">
    <location>
        <begin position="1859"/>
        <end position="1922"/>
    </location>
</feature>
<dbReference type="RefSeq" id="WP_103726075.1">
    <property type="nucleotide sequence ID" value="NZ_PQNY01000008.1"/>
</dbReference>
<dbReference type="OrthoDB" id="608579at2"/>
<feature type="domain" description="Fibronectin type-III" evidence="4">
    <location>
        <begin position="633"/>
        <end position="724"/>
    </location>
</feature>
<dbReference type="InterPro" id="IPR022409">
    <property type="entry name" value="PKD/Chitinase_dom"/>
</dbReference>
<dbReference type="InterPro" id="IPR007110">
    <property type="entry name" value="Ig-like_dom"/>
</dbReference>
<dbReference type="Gene3D" id="2.60.120.200">
    <property type="match status" value="1"/>
</dbReference>
<sequence length="2260" mass="236658">MKKFTKLLLLFLFSFTGFAQLSLEGFESTTGPDALPATNWTLGTGNWAVFDNGVGLAKRWTVNTTTGTIYNGTQTAFVDRENIGQNNTSEDYLATPLVTVPANGQLRFWTRLGYNGDAGAKLQIKVAPSTAPSQTNVASYTTIQEWTETSLVTTYNVYEEKVVDFSAYAGTQVYVAFVMKFTQPSTTLSGDRWYVDDVKIIAQCLAPTNLTATNVTNNSASLSWNPNGSNSWEIEVVPSTSTPTGTGTVYNGTLPYIASGLTSNTTYNYYVRALCSQGNSIWAGPFSFSTTTPGVSCTNPINITSLPYSTTNNTSNFSDNPSIEGSPGSSCGSTSSYLNGNDVVYSYTAPATGIINVQMTPTATYSGIFVYNSCANIGVSCLAGVANSNTNIRNFDLNVTAGQTYYFVISTWATPQTTGYTLNIQQVNCAPPAALTASGMTMTTANLSWSNPSGATSWQVAVQAAGSSVPTGAGATANTNTNYPANGLTAGTAYQYWVRADCGNGTFSAWSGPFLFNTLLCNTGCTYSFIVKDSFGDGWNGNTISIKQNGVTIATLTGPTTANGQNPVTVPVVLCPGTFDVFWNAGGSFPTEVGITVVDPFGEQLYQHNPGTSLQNTLLYSGTVTCIPPTCPKPTNIQISGITQNSATVSWTNNSSATSWEIILQPTTAPAPTATSTGTIVTQNPYTFNNLPSGTSYSVYIRAICGTNDLSTWSGPVNFTTTIANDNCANAINVPVNSGITCAQTVAGTVIGATASPEGNTCTGTDDDDVWFQFTATSTTHIISLNNVTGSTIDLFHVLYTGTCGNLTQLYCSDPNQSTANNLVVGQTYFIRVYTWTATANQTSAFTVCIGTPPPPISTSTTQYTVNQLVTDVLVNSPCATITNITSSTGTNFGSTNGIGYFNKNGSNFPFNDGIILCSGNANNAPGPNSTILSDGAGWPGDAQLEATILAATGNAMNSKNASKLEFDFIPIDDNLSFNFIFASEEYGTFQCDFSDAFAFYLTDLTTNVTTNLALVPNTTSPISVVTIRNQLYNTTCASVNPQYFDKYYQLPQGLNPLGAPINYNGHTVPMTASSIVVPGHQYHIKLVVADRSDTAYDSAVFIEGDSFNIGQVNLGSDFLVSNGNAICPDATTTINSGLDPAAYTFTWMLGTNVIPNATGPTLTVNQPGVYTINATYNNTTCTASDTITVEYFAPIVLGTPNNLVACSNTGFSSFNLTSNNASVLGTLSATTYTVSYFASLADAQANTNALPATYTNTVQYQQTIWARVANSAGCFAISQFNLIVTDLITPTFTIPAPICPGSTAPVLPTTSLNGITGQWNPSTVSNTASGQYTFTPNAGQCAEPVVMNITVYSDCNFGSHASAVWLTNCATSNFYNTIGSGTDIIGPASNIFTNADLGTYVQNSGALKLRGAEVKTFKSTTANVCAANLYYRIYLQSSTPGSFSVMNLPFFDNCNSGTFPSGGPCNTGDQKWQKVLSDSQSPIDLTAFAPGNYMLEVYYDVNGDYNSTSQCDDTIIINNGGANFIASFKIQLNPSYTSTNPSACNSTDGSIKISGLASLTTYSVTYTNGATTVGPLNLVSNANGEIILSNLGAGNYSNFIVSANSCTYTNSNTITLSIPNAPVVSVNSPTVCQGQQATLTATPATTGNYLYTWTVPTGVTSPGNVNSFTTTVAGTYTVAITNIDTQCTSIAAIATVTVHSLPTVTVANQTICQGDNATLTAVTGSSTYNYSWAVPTGATNPGNVASFTTNVAGNYSVIVTDTATSCTNTANATVTINSLPIVTINNLTICEGSSGIILANVTSSGTYSYNWTVPAGVTNPGDVPSLSTSVAGNYQVVVTNTVTNCTTTVSSTVTILTLPVVTVNNPSICAGTPATVTATTTVTGNYTYAWTVPSGATNPGSVASFTTTTPGTYTVVVTTVNGSCSSNPASGVVIQNNPPVATVNSPQVCQGTNATVSVTIGSGNYTYAWTVPTGATSPGNVNSFSTNVAGSYSVTITDNVTGCSTTLTSNVTIIAKPTVTVNTPTVCAGSNSTITATPNGSSTYTYTWTVPTGVNNPGNVASFATNVAGVYSVQITDTATGCTSNAVQSTLVLNALPEFELLGGCDGTQYVLSVENASFNTNGATYTWLSSTNTNIGQTSSVVVSNTGIYTCTVTDVNGCSQTKNITVSTINCGVQKGISPNGDGKNEFFDLRGMGVSQLHIYNRYGTKVYAKSNYSNEWIGQSDKGDELPDGTYYYVIEYNSGGAAKTGWIYINREIK</sequence>
<comment type="caution">
    <text evidence="5">The sequence shown here is derived from an EMBL/GenBank/DDBJ whole genome shotgun (WGS) entry which is preliminary data.</text>
</comment>
<dbReference type="SMART" id="SM00089">
    <property type="entry name" value="PKD"/>
    <property type="match status" value="2"/>
</dbReference>
<evidence type="ECO:0000259" key="3">
    <source>
        <dbReference type="PROSITE" id="PS50835"/>
    </source>
</evidence>
<feature type="domain" description="Fibronectin type-III" evidence="4">
    <location>
        <begin position="431"/>
        <end position="521"/>
    </location>
</feature>
<dbReference type="PROSITE" id="PS50835">
    <property type="entry name" value="IG_LIKE"/>
    <property type="match status" value="1"/>
</dbReference>
<dbReference type="InterPro" id="IPR049804">
    <property type="entry name" value="Choice_anch_L"/>
</dbReference>
<evidence type="ECO:0000259" key="4">
    <source>
        <dbReference type="PROSITE" id="PS50853"/>
    </source>
</evidence>
<keyword evidence="6" id="KW-1185">Reference proteome</keyword>
<dbReference type="InterPro" id="IPR003961">
    <property type="entry name" value="FN3_dom"/>
</dbReference>
<dbReference type="NCBIfam" id="TIGR04131">
    <property type="entry name" value="Bac_Flav_CTERM"/>
    <property type="match status" value="1"/>
</dbReference>
<dbReference type="PROSITE" id="PS50853">
    <property type="entry name" value="FN3"/>
    <property type="match status" value="3"/>
</dbReference>
<dbReference type="InterPro" id="IPR035986">
    <property type="entry name" value="PKD_dom_sf"/>
</dbReference>
<dbReference type="Proteomes" id="UP000237056">
    <property type="component" value="Unassembled WGS sequence"/>
</dbReference>
<dbReference type="CDD" id="cd00063">
    <property type="entry name" value="FN3"/>
    <property type="match status" value="3"/>
</dbReference>
<gene>
    <name evidence="5" type="ORF">Q361_10870</name>
</gene>
<dbReference type="InterPro" id="IPR026341">
    <property type="entry name" value="T9SS_type_B"/>
</dbReference>
<reference evidence="5 6" key="1">
    <citation type="submission" date="2018-01" db="EMBL/GenBank/DDBJ databases">
        <title>Genomic Encyclopedia of Type Strains, Phase I: the one thousand microbial genomes (KMG-I) project.</title>
        <authorList>
            <person name="Goeker M."/>
        </authorList>
    </citation>
    <scope>NUCLEOTIDE SEQUENCE [LARGE SCALE GENOMIC DNA]</scope>
    <source>
        <strain evidence="5 6">DSM 17960</strain>
    </source>
</reference>
<dbReference type="NCBIfam" id="NF038128">
    <property type="entry name" value="choice_anch_J"/>
    <property type="match status" value="1"/>
</dbReference>
<dbReference type="Gene3D" id="2.60.40.10">
    <property type="entry name" value="Immunoglobulins"/>
    <property type="match status" value="6"/>
</dbReference>
<proteinExistence type="predicted"/>
<dbReference type="EMBL" id="PQNY01000008">
    <property type="protein sequence ID" value="POS01744.1"/>
    <property type="molecule type" value="Genomic_DNA"/>
</dbReference>
<dbReference type="SUPFAM" id="SSF49265">
    <property type="entry name" value="Fibronectin type III"/>
    <property type="match status" value="2"/>
</dbReference>
<dbReference type="Pfam" id="PF00041">
    <property type="entry name" value="fn3"/>
    <property type="match status" value="3"/>
</dbReference>
<dbReference type="Pfam" id="PF23759">
    <property type="entry name" value="GBD_T9SS_assoc"/>
    <property type="match status" value="2"/>
</dbReference>
<dbReference type="InterPro" id="IPR000601">
    <property type="entry name" value="PKD_dom"/>
</dbReference>
<dbReference type="PROSITE" id="PS50093">
    <property type="entry name" value="PKD"/>
    <property type="match status" value="1"/>
</dbReference>
<feature type="domain" description="Ig-like" evidence="3">
    <location>
        <begin position="2098"/>
        <end position="2170"/>
    </location>
</feature>
<dbReference type="InterPro" id="IPR056600">
    <property type="entry name" value="GBD_T9SS_assoc"/>
</dbReference>
<evidence type="ECO:0000313" key="5">
    <source>
        <dbReference type="EMBL" id="POS01744.1"/>
    </source>
</evidence>
<dbReference type="SUPFAM" id="SSF49299">
    <property type="entry name" value="PKD domain"/>
    <property type="match status" value="2"/>
</dbReference>
<evidence type="ECO:0000259" key="2">
    <source>
        <dbReference type="PROSITE" id="PS50093"/>
    </source>
</evidence>
<feature type="signal peptide" evidence="1">
    <location>
        <begin position="1"/>
        <end position="19"/>
    </location>
</feature>
<feature type="chain" id="PRO_5015690461" evidence="1">
    <location>
        <begin position="20"/>
        <end position="2260"/>
    </location>
</feature>
<dbReference type="InterPro" id="IPR036116">
    <property type="entry name" value="FN3_sf"/>
</dbReference>
<evidence type="ECO:0000313" key="6">
    <source>
        <dbReference type="Proteomes" id="UP000237056"/>
    </source>
</evidence>
<organism evidence="5 6">
    <name type="scientific">Flavobacterium croceum DSM 17960</name>
    <dbReference type="NCBI Taxonomy" id="1121886"/>
    <lineage>
        <taxon>Bacteria</taxon>
        <taxon>Pseudomonadati</taxon>
        <taxon>Bacteroidota</taxon>
        <taxon>Flavobacteriia</taxon>
        <taxon>Flavobacteriales</taxon>
        <taxon>Flavobacteriaceae</taxon>
        <taxon>Flavobacterium</taxon>
    </lineage>
</organism>
<keyword evidence="1" id="KW-0732">Signal</keyword>
<dbReference type="InterPro" id="IPR013783">
    <property type="entry name" value="Ig-like_fold"/>
</dbReference>
<evidence type="ECO:0000256" key="1">
    <source>
        <dbReference type="SAM" id="SignalP"/>
    </source>
</evidence>
<accession>A0A2S4N7P0</accession>
<dbReference type="NCBIfam" id="NF038133">
    <property type="entry name" value="choice_anch_L"/>
    <property type="match status" value="1"/>
</dbReference>
<protein>
    <submittedName>
        <fullName evidence="5">Gliding motility-associated-like protein</fullName>
    </submittedName>
</protein>
<dbReference type="Pfam" id="PF13585">
    <property type="entry name" value="CHU_C"/>
    <property type="match status" value="1"/>
</dbReference>
<name>A0A2S4N7P0_9FLAO</name>
<dbReference type="SMART" id="SM00060">
    <property type="entry name" value="FN3"/>
    <property type="match status" value="4"/>
</dbReference>